<dbReference type="Proteomes" id="UP001430954">
    <property type="component" value="Unassembled WGS sequence"/>
</dbReference>
<gene>
    <name evidence="3" type="ORF">K6753_14445</name>
</gene>
<dbReference type="EMBL" id="JAINZW010000051">
    <property type="protein sequence ID" value="MBZ4040725.1"/>
    <property type="molecule type" value="Genomic_DNA"/>
</dbReference>
<evidence type="ECO:0000313" key="3">
    <source>
        <dbReference type="EMBL" id="MBZ4040725.1"/>
    </source>
</evidence>
<dbReference type="PANTHER" id="PTHR48027">
    <property type="entry name" value="HETEROGENEOUS NUCLEAR RIBONUCLEOPROTEIN 87F-RELATED"/>
    <property type="match status" value="1"/>
</dbReference>
<evidence type="ECO:0000313" key="4">
    <source>
        <dbReference type="Proteomes" id="UP001430954"/>
    </source>
</evidence>
<dbReference type="Gene3D" id="3.30.70.330">
    <property type="match status" value="1"/>
</dbReference>
<keyword evidence="1" id="KW-0694">RNA-binding</keyword>
<feature type="domain" description="RRM" evidence="2">
    <location>
        <begin position="2"/>
        <end position="39"/>
    </location>
</feature>
<protein>
    <recommendedName>
        <fullName evidence="2">RRM domain-containing protein</fullName>
    </recommendedName>
</protein>
<dbReference type="Pfam" id="PF00076">
    <property type="entry name" value="RRM_1"/>
    <property type="match status" value="1"/>
</dbReference>
<reference evidence="3 4" key="1">
    <citation type="submission" date="2021-09" db="EMBL/GenBank/DDBJ databases">
        <title>Lysobacter sp. 13A isolated from the river sediment.</title>
        <authorList>
            <person name="Liu H."/>
            <person name="Li S."/>
            <person name="Mao S."/>
        </authorList>
    </citation>
    <scope>NUCLEOTIDE SEQUENCE [LARGE SCALE GENOMIC DNA]</scope>
    <source>
        <strain evidence="3 4">13A</strain>
    </source>
</reference>
<keyword evidence="4" id="KW-1185">Reference proteome</keyword>
<dbReference type="InterPro" id="IPR012677">
    <property type="entry name" value="Nucleotide-bd_a/b_plait_sf"/>
</dbReference>
<dbReference type="InterPro" id="IPR000504">
    <property type="entry name" value="RRM_dom"/>
</dbReference>
<organism evidence="3 4">
    <name type="scientific">Novilysobacter selenitireducens</name>
    <dbReference type="NCBI Taxonomy" id="2872639"/>
    <lineage>
        <taxon>Bacteria</taxon>
        <taxon>Pseudomonadati</taxon>
        <taxon>Pseudomonadota</taxon>
        <taxon>Gammaproteobacteria</taxon>
        <taxon>Lysobacterales</taxon>
        <taxon>Lysobacteraceae</taxon>
        <taxon>Novilysobacter</taxon>
    </lineage>
</organism>
<accession>A0ABS7TA69</accession>
<evidence type="ECO:0000256" key="1">
    <source>
        <dbReference type="ARBA" id="ARBA00022884"/>
    </source>
</evidence>
<sequence>AFGPLRYVRIVIDQESGRSKGTAFACYWNKEDADKVIAASETLHKESGVVRCTTTISYT</sequence>
<name>A0ABS7TA69_9GAMM</name>
<dbReference type="InterPro" id="IPR035979">
    <property type="entry name" value="RBD_domain_sf"/>
</dbReference>
<evidence type="ECO:0000259" key="2">
    <source>
        <dbReference type="Pfam" id="PF00076"/>
    </source>
</evidence>
<feature type="non-terminal residue" evidence="3">
    <location>
        <position position="1"/>
    </location>
</feature>
<dbReference type="InterPro" id="IPR052462">
    <property type="entry name" value="SLIRP/GR-RBP-like"/>
</dbReference>
<proteinExistence type="predicted"/>
<dbReference type="SUPFAM" id="SSF54928">
    <property type="entry name" value="RNA-binding domain, RBD"/>
    <property type="match status" value="1"/>
</dbReference>
<comment type="caution">
    <text evidence="3">The sequence shown here is derived from an EMBL/GenBank/DDBJ whole genome shotgun (WGS) entry which is preliminary data.</text>
</comment>